<evidence type="ECO:0000313" key="3">
    <source>
        <dbReference type="EMBL" id="CAB3810113.1"/>
    </source>
</evidence>
<proteinExistence type="predicted"/>
<dbReference type="PANTHER" id="PTHR37024:SF5">
    <property type="entry name" value="IMPA N-TERMINAL DOMAIN-CONTAINING PROTEIN"/>
    <property type="match status" value="1"/>
</dbReference>
<dbReference type="Pfam" id="PF06812">
    <property type="entry name" value="ImpA_N"/>
    <property type="match status" value="1"/>
</dbReference>
<reference evidence="3 4" key="1">
    <citation type="submission" date="2020-04" db="EMBL/GenBank/DDBJ databases">
        <authorList>
            <person name="De Canck E."/>
        </authorList>
    </citation>
    <scope>NUCLEOTIDE SEQUENCE [LARGE SCALE GENOMIC DNA]</scope>
    <source>
        <strain evidence="3 4">LMG 28688</strain>
    </source>
</reference>
<feature type="region of interest" description="Disordered" evidence="1">
    <location>
        <begin position="188"/>
        <end position="218"/>
    </location>
</feature>
<sequence>MKLGELFRNLFPAREDASELARARLDAWASWLLPLPGEGGVGRDPGYEDAFFTLKDEAGKLSGIDDGLIVRSCEQLLKETGKDLRLAGYYAFARLRQDGPAGFADGLELSAALVDRFGEAVLPARAEARKGALEMLATTRVLELLESRGEFAPADLERAFAALDVLVTVTGGWPDATRPNLQPLVSRFERKDGSDGGGAADSSQAALPVTTSTSSGSIASTRDLLDQARTMATWLRDQENGYLSSVRLVRSVRWDTLHEVPPSDAASHTRLVAPRSELRAQMKRLVLQKQWHELLERVEGAFMEGVNHLWFDLQYFQHVALDHVGSPYSAWRELLRADFALFLERLPGIERLSFNDGTPFADDSTLEWIARHAVVRDLEAGESVAPLPVSADNENGSAGDWPEIEAQARDLAGRDGIEAAFAWLEALPGMKTDRHRYLQRLVMARLADHAGRPDTALALLTELDAAARSLPLTRWEPALVFEVKQQLTRAFKAMSNRKDADKPALARRIGELQAELTVLDPARALTLP</sequence>
<feature type="compositionally biased region" description="Low complexity" evidence="1">
    <location>
        <begin position="200"/>
        <end position="218"/>
    </location>
</feature>
<dbReference type="NCBIfam" id="TIGR03362">
    <property type="entry name" value="VI_chp_7"/>
    <property type="match status" value="1"/>
</dbReference>
<accession>A0A6J5H3R2</accession>
<protein>
    <recommendedName>
        <fullName evidence="2">ImpA N-terminal domain-containing protein</fullName>
    </recommendedName>
</protein>
<feature type="domain" description="ImpA N-terminal" evidence="2">
    <location>
        <begin position="34"/>
        <end position="136"/>
    </location>
</feature>
<dbReference type="InterPro" id="IPR017739">
    <property type="entry name" value="T6SS-assoc_VCA0119"/>
</dbReference>
<dbReference type="PANTHER" id="PTHR37024">
    <property type="entry name" value="TYPE VI SECRETION SYSTEM DUF2094 AND IMPA-RELATED DOMAIN PROTEIN"/>
    <property type="match status" value="1"/>
</dbReference>
<evidence type="ECO:0000256" key="1">
    <source>
        <dbReference type="SAM" id="MobiDB-lite"/>
    </source>
</evidence>
<evidence type="ECO:0000313" key="4">
    <source>
        <dbReference type="Proteomes" id="UP000494119"/>
    </source>
</evidence>
<gene>
    <name evidence="3" type="ORF">LMG28688_07161</name>
</gene>
<dbReference type="InterPro" id="IPR010657">
    <property type="entry name" value="ImpA_N"/>
</dbReference>
<dbReference type="AlphaFoldDB" id="A0A6J5H3R2"/>
<dbReference type="Pfam" id="PF16989">
    <property type="entry name" value="T6SS_VasJ"/>
    <property type="match status" value="1"/>
</dbReference>
<dbReference type="EMBL" id="CADIKL010000077">
    <property type="protein sequence ID" value="CAB3810113.1"/>
    <property type="molecule type" value="Genomic_DNA"/>
</dbReference>
<name>A0A6J5H3R2_9BURK</name>
<evidence type="ECO:0000259" key="2">
    <source>
        <dbReference type="Pfam" id="PF06812"/>
    </source>
</evidence>
<dbReference type="RefSeq" id="WP_175198472.1">
    <property type="nucleotide sequence ID" value="NZ_CADIKL010000077.1"/>
</dbReference>
<dbReference type="Proteomes" id="UP000494119">
    <property type="component" value="Unassembled WGS sequence"/>
</dbReference>
<keyword evidence="4" id="KW-1185">Reference proteome</keyword>
<organism evidence="3 4">
    <name type="scientific">Paraburkholderia caffeinitolerans</name>
    <dbReference type="NCBI Taxonomy" id="1723730"/>
    <lineage>
        <taxon>Bacteria</taxon>
        <taxon>Pseudomonadati</taxon>
        <taxon>Pseudomonadota</taxon>
        <taxon>Betaproteobacteria</taxon>
        <taxon>Burkholderiales</taxon>
        <taxon>Burkholderiaceae</taxon>
        <taxon>Paraburkholderia</taxon>
    </lineage>
</organism>